<dbReference type="GO" id="GO:0019316">
    <property type="term" value="P:D-allose catabolic process"/>
    <property type="evidence" value="ECO:0007669"/>
    <property type="project" value="TreeGrafter"/>
</dbReference>
<dbReference type="InterPro" id="IPR003500">
    <property type="entry name" value="RpiB_LacA_LacB"/>
</dbReference>
<dbReference type="InterPro" id="IPR036569">
    <property type="entry name" value="RpiB_LacA_LacB_sf"/>
</dbReference>
<sequence length="153" mass="15579">MVTGSVVAMRIAVGSDHAGFDLKVTVLDALRERGHEVLDLGAHDATTSVDYPDFGAAVGRAATDGTADLGVAICGSGIGISIAANKIPGVRAALVHDATSARLAREHNHANVLCLGARLLGAQVVLDALDAWLGATPGDGRHLGRIDKLSALD</sequence>
<evidence type="ECO:0000256" key="1">
    <source>
        <dbReference type="ARBA" id="ARBA00023235"/>
    </source>
</evidence>
<dbReference type="PANTHER" id="PTHR30345:SF0">
    <property type="entry name" value="DNA DAMAGE-REPAIR_TOLERATION PROTEIN DRT102"/>
    <property type="match status" value="1"/>
</dbReference>
<dbReference type="PANTHER" id="PTHR30345">
    <property type="entry name" value="RIBOSE-5-PHOSPHATE ISOMERASE B"/>
    <property type="match status" value="1"/>
</dbReference>
<dbReference type="GO" id="GO:0009052">
    <property type="term" value="P:pentose-phosphate shunt, non-oxidative branch"/>
    <property type="evidence" value="ECO:0007669"/>
    <property type="project" value="TreeGrafter"/>
</dbReference>
<dbReference type="AlphaFoldDB" id="A0A6J6W750"/>
<dbReference type="InterPro" id="IPR004785">
    <property type="entry name" value="RpiB"/>
</dbReference>
<dbReference type="GO" id="GO:0004751">
    <property type="term" value="F:ribose-5-phosphate isomerase activity"/>
    <property type="evidence" value="ECO:0007669"/>
    <property type="project" value="TreeGrafter"/>
</dbReference>
<dbReference type="SUPFAM" id="SSF89623">
    <property type="entry name" value="Ribose/Galactose isomerase RpiB/AlsB"/>
    <property type="match status" value="1"/>
</dbReference>
<dbReference type="NCBIfam" id="TIGR00689">
    <property type="entry name" value="rpiB_lacA_lacB"/>
    <property type="match status" value="1"/>
</dbReference>
<proteinExistence type="predicted"/>
<dbReference type="EMBL" id="CAFAAB010000030">
    <property type="protein sequence ID" value="CAB4779186.1"/>
    <property type="molecule type" value="Genomic_DNA"/>
</dbReference>
<evidence type="ECO:0000313" key="2">
    <source>
        <dbReference type="EMBL" id="CAB4779186.1"/>
    </source>
</evidence>
<gene>
    <name evidence="2" type="ORF">UFOPK2958_00410</name>
</gene>
<dbReference type="NCBIfam" id="NF004051">
    <property type="entry name" value="PRK05571.1"/>
    <property type="match status" value="1"/>
</dbReference>
<protein>
    <submittedName>
        <fullName evidence="2">Unannotated protein</fullName>
    </submittedName>
</protein>
<reference evidence="2" key="1">
    <citation type="submission" date="2020-05" db="EMBL/GenBank/DDBJ databases">
        <authorList>
            <person name="Chiriac C."/>
            <person name="Salcher M."/>
            <person name="Ghai R."/>
            <person name="Kavagutti S V."/>
        </authorList>
    </citation>
    <scope>NUCLEOTIDE SEQUENCE</scope>
</reference>
<dbReference type="Pfam" id="PF02502">
    <property type="entry name" value="LacAB_rpiB"/>
    <property type="match status" value="1"/>
</dbReference>
<dbReference type="Gene3D" id="3.40.1400.10">
    <property type="entry name" value="Sugar-phosphate isomerase, RpiB/LacA/LacB"/>
    <property type="match status" value="1"/>
</dbReference>
<dbReference type="PIRSF" id="PIRSF005384">
    <property type="entry name" value="RpiB_LacA_B"/>
    <property type="match status" value="1"/>
</dbReference>
<organism evidence="2">
    <name type="scientific">freshwater metagenome</name>
    <dbReference type="NCBI Taxonomy" id="449393"/>
    <lineage>
        <taxon>unclassified sequences</taxon>
        <taxon>metagenomes</taxon>
        <taxon>ecological metagenomes</taxon>
    </lineage>
</organism>
<dbReference type="NCBIfam" id="TIGR01120">
    <property type="entry name" value="rpiB"/>
    <property type="match status" value="1"/>
</dbReference>
<keyword evidence="1" id="KW-0413">Isomerase</keyword>
<name>A0A6J6W750_9ZZZZ</name>
<accession>A0A6J6W750</accession>